<dbReference type="PRINTS" id="PR00080">
    <property type="entry name" value="SDRFAMILY"/>
</dbReference>
<dbReference type="AlphaFoldDB" id="A0A7I8DB23"/>
<dbReference type="GO" id="GO:0032787">
    <property type="term" value="P:monocarboxylic acid metabolic process"/>
    <property type="evidence" value="ECO:0007669"/>
    <property type="project" value="UniProtKB-ARBA"/>
</dbReference>
<keyword evidence="2" id="KW-0560">Oxidoreductase</keyword>
<dbReference type="SMART" id="SM00822">
    <property type="entry name" value="PKS_KR"/>
    <property type="match status" value="1"/>
</dbReference>
<dbReference type="NCBIfam" id="NF009466">
    <property type="entry name" value="PRK12826.1-2"/>
    <property type="match status" value="1"/>
</dbReference>
<dbReference type="PANTHER" id="PTHR42879">
    <property type="entry name" value="3-OXOACYL-(ACYL-CARRIER-PROTEIN) REDUCTASE"/>
    <property type="match status" value="1"/>
</dbReference>
<reference evidence="4 5" key="1">
    <citation type="submission" date="2020-08" db="EMBL/GenBank/DDBJ databases">
        <title>Complete Genome Sequence of Effusibacillus dendaii Strain skT53, Isolated from Farmland soil.</title>
        <authorList>
            <person name="Konishi T."/>
            <person name="Kawasaki H."/>
        </authorList>
    </citation>
    <scope>NUCLEOTIDE SEQUENCE [LARGE SCALE GENOMIC DNA]</scope>
    <source>
        <strain evidence="5">skT53</strain>
    </source>
</reference>
<evidence type="ECO:0000313" key="5">
    <source>
        <dbReference type="Proteomes" id="UP000593802"/>
    </source>
</evidence>
<feature type="domain" description="Ketoreductase" evidence="3">
    <location>
        <begin position="11"/>
        <end position="191"/>
    </location>
</feature>
<dbReference type="RefSeq" id="WP_200760191.1">
    <property type="nucleotide sequence ID" value="NZ_AP023366.1"/>
</dbReference>
<dbReference type="InterPro" id="IPR057326">
    <property type="entry name" value="KR_dom"/>
</dbReference>
<evidence type="ECO:0000259" key="3">
    <source>
        <dbReference type="SMART" id="SM00822"/>
    </source>
</evidence>
<dbReference type="SUPFAM" id="SSF51735">
    <property type="entry name" value="NAD(P)-binding Rossmann-fold domains"/>
    <property type="match status" value="1"/>
</dbReference>
<organism evidence="4 5">
    <name type="scientific">Effusibacillus dendaii</name>
    <dbReference type="NCBI Taxonomy" id="2743772"/>
    <lineage>
        <taxon>Bacteria</taxon>
        <taxon>Bacillati</taxon>
        <taxon>Bacillota</taxon>
        <taxon>Bacilli</taxon>
        <taxon>Bacillales</taxon>
        <taxon>Alicyclobacillaceae</taxon>
        <taxon>Effusibacillus</taxon>
    </lineage>
</organism>
<dbReference type="PRINTS" id="PR00081">
    <property type="entry name" value="GDHRDH"/>
</dbReference>
<dbReference type="GO" id="GO:0016491">
    <property type="term" value="F:oxidoreductase activity"/>
    <property type="evidence" value="ECO:0007669"/>
    <property type="project" value="UniProtKB-KW"/>
</dbReference>
<dbReference type="NCBIfam" id="NF005559">
    <property type="entry name" value="PRK07231.1"/>
    <property type="match status" value="1"/>
</dbReference>
<protein>
    <submittedName>
        <fullName evidence="4">Beta-ketoacyl-ACP reductase</fullName>
    </submittedName>
</protein>
<dbReference type="Pfam" id="PF13561">
    <property type="entry name" value="adh_short_C2"/>
    <property type="match status" value="1"/>
</dbReference>
<dbReference type="Proteomes" id="UP000593802">
    <property type="component" value="Chromosome"/>
</dbReference>
<dbReference type="FunFam" id="3.40.50.720:FF:000173">
    <property type="entry name" value="3-oxoacyl-[acyl-carrier protein] reductase"/>
    <property type="match status" value="1"/>
</dbReference>
<dbReference type="Gene3D" id="3.40.50.720">
    <property type="entry name" value="NAD(P)-binding Rossmann-like Domain"/>
    <property type="match status" value="1"/>
</dbReference>
<accession>A0A7I8DB23</accession>
<sequence length="252" mass="26326">MNNHAHPLREQVAIVTGASRGIGRAIAETLARLGASVAINYQHSKEQAEAVAHACQLYGVEAIPVQANVTDGADVARLLETTSLYLGKPDILINNAGIASHSLLIDTSEAEWDQVMEVNLKAAFLCTKAVMPEMIRKRYGRIVNISSIWGMTGGSGETAYSAAKGGLIAFTKALAKEMGPSGITVNAVAPGVIETDMLAGLPQSDKQTLVEETPAGRLGTPQDIASVVAFLTLPSSGFITGQVISPNGGFLT</sequence>
<evidence type="ECO:0000256" key="1">
    <source>
        <dbReference type="ARBA" id="ARBA00006484"/>
    </source>
</evidence>
<dbReference type="InterPro" id="IPR050259">
    <property type="entry name" value="SDR"/>
</dbReference>
<dbReference type="InterPro" id="IPR002347">
    <property type="entry name" value="SDR_fam"/>
</dbReference>
<name>A0A7I8DB23_9BACL</name>
<proteinExistence type="inferred from homology"/>
<comment type="similarity">
    <text evidence="1">Belongs to the short-chain dehydrogenases/reductases (SDR) family.</text>
</comment>
<keyword evidence="5" id="KW-1185">Reference proteome</keyword>
<dbReference type="PANTHER" id="PTHR42879:SF2">
    <property type="entry name" value="3-OXOACYL-[ACYL-CARRIER-PROTEIN] REDUCTASE FABG"/>
    <property type="match status" value="1"/>
</dbReference>
<dbReference type="EMBL" id="AP023366">
    <property type="protein sequence ID" value="BCJ86159.1"/>
    <property type="molecule type" value="Genomic_DNA"/>
</dbReference>
<evidence type="ECO:0000256" key="2">
    <source>
        <dbReference type="ARBA" id="ARBA00023002"/>
    </source>
</evidence>
<dbReference type="KEGG" id="eff:skT53_11440"/>
<dbReference type="PROSITE" id="PS00061">
    <property type="entry name" value="ADH_SHORT"/>
    <property type="match status" value="1"/>
</dbReference>
<dbReference type="NCBIfam" id="NF047420">
    <property type="entry name" value="EF_P_mod_YmfI"/>
    <property type="match status" value="1"/>
</dbReference>
<dbReference type="InterPro" id="IPR020904">
    <property type="entry name" value="Sc_DH/Rdtase_CS"/>
</dbReference>
<evidence type="ECO:0000313" key="4">
    <source>
        <dbReference type="EMBL" id="BCJ86159.1"/>
    </source>
</evidence>
<gene>
    <name evidence="4" type="ORF">skT53_11440</name>
</gene>
<dbReference type="InterPro" id="IPR036291">
    <property type="entry name" value="NAD(P)-bd_dom_sf"/>
</dbReference>